<dbReference type="Pfam" id="PF13242">
    <property type="entry name" value="Hydrolase_like"/>
    <property type="match status" value="1"/>
</dbReference>
<dbReference type="InterPro" id="IPR050155">
    <property type="entry name" value="HAD-like_hydrolase_sf"/>
</dbReference>
<organism evidence="1 2">
    <name type="scientific">Allosaccharopolyspora coralli</name>
    <dbReference type="NCBI Taxonomy" id="2665642"/>
    <lineage>
        <taxon>Bacteria</taxon>
        <taxon>Bacillati</taxon>
        <taxon>Actinomycetota</taxon>
        <taxon>Actinomycetes</taxon>
        <taxon>Pseudonocardiales</taxon>
        <taxon>Pseudonocardiaceae</taxon>
        <taxon>Allosaccharopolyspora</taxon>
    </lineage>
</organism>
<proteinExistence type="predicted"/>
<gene>
    <name evidence="1" type="ORF">GIY23_07845</name>
</gene>
<dbReference type="InterPro" id="IPR036412">
    <property type="entry name" value="HAD-like_sf"/>
</dbReference>
<dbReference type="KEGG" id="sace:GIY23_07845"/>
<dbReference type="RefSeq" id="WP_154076041.1">
    <property type="nucleotide sequence ID" value="NZ_CP045929.1"/>
</dbReference>
<dbReference type="Gene3D" id="3.40.50.1000">
    <property type="entry name" value="HAD superfamily/HAD-like"/>
    <property type="match status" value="1"/>
</dbReference>
<reference evidence="2" key="1">
    <citation type="submission" date="2019-11" db="EMBL/GenBank/DDBJ databases">
        <title>The complete genome sequence of Saccharopolyspora sp. E2A.</title>
        <authorList>
            <person name="Zhang G."/>
        </authorList>
    </citation>
    <scope>NUCLEOTIDE SEQUENCE [LARGE SCALE GENOMIC DNA]</scope>
    <source>
        <strain evidence="2">E2A</strain>
    </source>
</reference>
<dbReference type="PANTHER" id="PTHR43434:SF1">
    <property type="entry name" value="PHOSPHOGLYCOLATE PHOSPHATASE"/>
    <property type="match status" value="1"/>
</dbReference>
<dbReference type="InterPro" id="IPR023214">
    <property type="entry name" value="HAD_sf"/>
</dbReference>
<dbReference type="GO" id="GO:0008967">
    <property type="term" value="F:phosphoglycolate phosphatase activity"/>
    <property type="evidence" value="ECO:0007669"/>
    <property type="project" value="TreeGrafter"/>
</dbReference>
<dbReference type="Gene3D" id="1.10.150.240">
    <property type="entry name" value="Putative phosphatase, domain 2"/>
    <property type="match status" value="1"/>
</dbReference>
<dbReference type="InterPro" id="IPR023198">
    <property type="entry name" value="PGP-like_dom2"/>
</dbReference>
<keyword evidence="1" id="KW-0378">Hydrolase</keyword>
<dbReference type="SFLD" id="SFLDS00003">
    <property type="entry name" value="Haloacid_Dehalogenase"/>
    <property type="match status" value="1"/>
</dbReference>
<evidence type="ECO:0000313" key="2">
    <source>
        <dbReference type="Proteomes" id="UP000371041"/>
    </source>
</evidence>
<dbReference type="GO" id="GO:0005829">
    <property type="term" value="C:cytosol"/>
    <property type="evidence" value="ECO:0007669"/>
    <property type="project" value="TreeGrafter"/>
</dbReference>
<dbReference type="SUPFAM" id="SSF56784">
    <property type="entry name" value="HAD-like"/>
    <property type="match status" value="1"/>
</dbReference>
<name>A0A5Q3QD81_9PSEU</name>
<dbReference type="Pfam" id="PF13419">
    <property type="entry name" value="HAD_2"/>
    <property type="match status" value="1"/>
</dbReference>
<dbReference type="EMBL" id="CP045929">
    <property type="protein sequence ID" value="QGK69445.1"/>
    <property type="molecule type" value="Genomic_DNA"/>
</dbReference>
<keyword evidence="2" id="KW-1185">Reference proteome</keyword>
<sequence>MSAQSEPSQVQHIVWDWNGTILDDNDAVVAAVNVVCEAFGRAPVDLDTWRATYSRPLRHCYERLLDRDLDEDDWARVDRLYHEAYRDLLPSCALATGVPEALDSWRGPHAVPVVTSEGGQPPATGRSQSLLSMWFHDELVPLVSEYGLDRLFARVDGLRSEIGGGSKAVHLDKHLGELGVDPGETVLIGDVLDDAHAAEHVGARCILLTTGVMNRSALETSGFPVVDSVPEALARIHDEPA</sequence>
<dbReference type="AlphaFoldDB" id="A0A5Q3QD81"/>
<dbReference type="GO" id="GO:0006281">
    <property type="term" value="P:DNA repair"/>
    <property type="evidence" value="ECO:0007669"/>
    <property type="project" value="TreeGrafter"/>
</dbReference>
<dbReference type="InterPro" id="IPR041492">
    <property type="entry name" value="HAD_2"/>
</dbReference>
<accession>A0A5Q3QD81</accession>
<protein>
    <submittedName>
        <fullName evidence="1">HAD hydrolase-like protein</fullName>
    </submittedName>
</protein>
<dbReference type="SFLD" id="SFLDG01129">
    <property type="entry name" value="C1.5:_HAD__Beta-PGM__Phosphata"/>
    <property type="match status" value="1"/>
</dbReference>
<dbReference type="PANTHER" id="PTHR43434">
    <property type="entry name" value="PHOSPHOGLYCOLATE PHOSPHATASE"/>
    <property type="match status" value="1"/>
</dbReference>
<dbReference type="Proteomes" id="UP000371041">
    <property type="component" value="Chromosome"/>
</dbReference>
<evidence type="ECO:0000313" key="1">
    <source>
        <dbReference type="EMBL" id="QGK69445.1"/>
    </source>
</evidence>